<dbReference type="SUPFAM" id="SSF47384">
    <property type="entry name" value="Homodimeric domain of signal transducing histidine kinase"/>
    <property type="match status" value="1"/>
</dbReference>
<keyword evidence="4" id="KW-0597">Phosphoprotein</keyword>
<evidence type="ECO:0000313" key="9">
    <source>
        <dbReference type="Proteomes" id="UP000214720"/>
    </source>
</evidence>
<dbReference type="PANTHER" id="PTHR43547:SF2">
    <property type="entry name" value="HYBRID SIGNAL TRANSDUCTION HISTIDINE KINASE C"/>
    <property type="match status" value="1"/>
</dbReference>
<dbReference type="CDD" id="cd00082">
    <property type="entry name" value="HisKA"/>
    <property type="match status" value="1"/>
</dbReference>
<gene>
    <name evidence="8" type="ORF">BSU04_23700</name>
</gene>
<dbReference type="Gene3D" id="1.10.287.130">
    <property type="match status" value="1"/>
</dbReference>
<dbReference type="GO" id="GO:0008168">
    <property type="term" value="F:methyltransferase activity"/>
    <property type="evidence" value="ECO:0007669"/>
    <property type="project" value="UniProtKB-KW"/>
</dbReference>
<dbReference type="PROSITE" id="PS50109">
    <property type="entry name" value="HIS_KIN"/>
    <property type="match status" value="1"/>
</dbReference>
<dbReference type="InterPro" id="IPR005467">
    <property type="entry name" value="His_kinase_dom"/>
</dbReference>
<dbReference type="SMART" id="SM00387">
    <property type="entry name" value="HATPase_c"/>
    <property type="match status" value="1"/>
</dbReference>
<dbReference type="AlphaFoldDB" id="A0A226WY24"/>
<dbReference type="OrthoDB" id="9768069at2"/>
<organism evidence="8 9">
    <name type="scientific">Caballeronia sordidicola</name>
    <name type="common">Burkholderia sordidicola</name>
    <dbReference type="NCBI Taxonomy" id="196367"/>
    <lineage>
        <taxon>Bacteria</taxon>
        <taxon>Pseudomonadati</taxon>
        <taxon>Pseudomonadota</taxon>
        <taxon>Betaproteobacteria</taxon>
        <taxon>Burkholderiales</taxon>
        <taxon>Burkholderiaceae</taxon>
        <taxon>Caballeronia</taxon>
    </lineage>
</organism>
<name>A0A226WY24_CABSO</name>
<dbReference type="GO" id="GO:0000155">
    <property type="term" value="F:phosphorelay sensor kinase activity"/>
    <property type="evidence" value="ECO:0007669"/>
    <property type="project" value="InterPro"/>
</dbReference>
<dbReference type="Pfam" id="PF00512">
    <property type="entry name" value="HisKA"/>
    <property type="match status" value="1"/>
</dbReference>
<dbReference type="PANTHER" id="PTHR43547">
    <property type="entry name" value="TWO-COMPONENT HISTIDINE KINASE"/>
    <property type="match status" value="1"/>
</dbReference>
<evidence type="ECO:0000256" key="1">
    <source>
        <dbReference type="ARBA" id="ARBA00000085"/>
    </source>
</evidence>
<evidence type="ECO:0000313" key="8">
    <source>
        <dbReference type="EMBL" id="OXC76075.1"/>
    </source>
</evidence>
<dbReference type="InterPro" id="IPR036097">
    <property type="entry name" value="HisK_dim/P_sf"/>
</dbReference>
<accession>A0A226WY24</accession>
<evidence type="ECO:0000256" key="3">
    <source>
        <dbReference type="ARBA" id="ARBA00012438"/>
    </source>
</evidence>
<dbReference type="Proteomes" id="UP000214720">
    <property type="component" value="Unassembled WGS sequence"/>
</dbReference>
<reference evidence="9" key="1">
    <citation type="submission" date="2017-01" db="EMBL/GenBank/DDBJ databases">
        <title>Genome Analysis of Deinococcus marmoris KOPRI26562.</title>
        <authorList>
            <person name="Kim J.H."/>
            <person name="Oh H.-M."/>
        </authorList>
    </citation>
    <scope>NUCLEOTIDE SEQUENCE [LARGE SCALE GENOMIC DNA]</scope>
    <source>
        <strain evidence="9">PAMC 26633</strain>
    </source>
</reference>
<dbReference type="GO" id="GO:0005886">
    <property type="term" value="C:plasma membrane"/>
    <property type="evidence" value="ECO:0007669"/>
    <property type="project" value="UniProtKB-SubCell"/>
</dbReference>
<dbReference type="FunFam" id="3.30.565.10:FF:000006">
    <property type="entry name" value="Sensor histidine kinase WalK"/>
    <property type="match status" value="1"/>
</dbReference>
<comment type="catalytic activity">
    <reaction evidence="1">
        <text>ATP + protein L-histidine = ADP + protein N-phospho-L-histidine.</text>
        <dbReference type="EC" id="2.7.13.3"/>
    </reaction>
</comment>
<dbReference type="PRINTS" id="PR00344">
    <property type="entry name" value="BCTRLSENSOR"/>
</dbReference>
<evidence type="ECO:0000259" key="7">
    <source>
        <dbReference type="PROSITE" id="PS50109"/>
    </source>
</evidence>
<evidence type="ECO:0000256" key="6">
    <source>
        <dbReference type="ARBA" id="ARBA00022777"/>
    </source>
</evidence>
<comment type="subcellular location">
    <subcellularLocation>
        <location evidence="2">Cell inner membrane</location>
        <topology evidence="2">Multi-pass membrane protein</topology>
    </subcellularLocation>
</comment>
<evidence type="ECO:0000256" key="4">
    <source>
        <dbReference type="ARBA" id="ARBA00022553"/>
    </source>
</evidence>
<dbReference type="InterPro" id="IPR004358">
    <property type="entry name" value="Sig_transdc_His_kin-like_C"/>
</dbReference>
<comment type="caution">
    <text evidence="8">The sequence shown here is derived from an EMBL/GenBank/DDBJ whole genome shotgun (WGS) entry which is preliminary data.</text>
</comment>
<evidence type="ECO:0000256" key="2">
    <source>
        <dbReference type="ARBA" id="ARBA00004429"/>
    </source>
</evidence>
<dbReference type="InterPro" id="IPR036890">
    <property type="entry name" value="HATPase_C_sf"/>
</dbReference>
<dbReference type="SUPFAM" id="SSF55874">
    <property type="entry name" value="ATPase domain of HSP90 chaperone/DNA topoisomerase II/histidine kinase"/>
    <property type="match status" value="1"/>
</dbReference>
<dbReference type="CDD" id="cd00075">
    <property type="entry name" value="HATPase"/>
    <property type="match status" value="1"/>
</dbReference>
<feature type="domain" description="Histidine kinase" evidence="7">
    <location>
        <begin position="179"/>
        <end position="397"/>
    </location>
</feature>
<sequence>MRGRPTSIALQNACIFELMAIRPGRSVCIEFICKQIHSVSCRQVPCYLSSSSHGGHRTDVWTTLVRTYSLVLHIGEHGRIELSAASTDGERRQSTASCHSCARHRRIHTFPPTSHKAEVNMSALTVQPQSSSGPTFIDTTGALDEMVPRSMGSAALVFSGVNQVEARVDRNRNDELLAMVAHELRGPLNALKLSTEMIRRVSSGYREIGRSVENIDRQIAHLTQLADDLLDATRVAHGVLRLHNVRTDFDTVLTDSLEGIGPAAEKRGQTFSIETHPEKIWINGDPVRLAQAISNILVNAVKYTPISGSIKLTVRAELDDLVVSVTDNGQGISSSLLPHVFDLFAQSRRTIASSADGLGIGLAIVKAIAELHGGMISASSAGPGAGSEFVLRLPIIAAQEDVSGSK</sequence>
<dbReference type="SMART" id="SM00388">
    <property type="entry name" value="HisKA"/>
    <property type="match status" value="1"/>
</dbReference>
<dbReference type="InterPro" id="IPR003594">
    <property type="entry name" value="HATPase_dom"/>
</dbReference>
<dbReference type="Gene3D" id="3.30.565.10">
    <property type="entry name" value="Histidine kinase-like ATPase, C-terminal domain"/>
    <property type="match status" value="1"/>
</dbReference>
<dbReference type="EC" id="2.7.13.3" evidence="3"/>
<protein>
    <recommendedName>
        <fullName evidence="3">histidine kinase</fullName>
        <ecNumber evidence="3">2.7.13.3</ecNumber>
    </recommendedName>
</protein>
<dbReference type="EMBL" id="MTHB01000147">
    <property type="protein sequence ID" value="OXC76075.1"/>
    <property type="molecule type" value="Genomic_DNA"/>
</dbReference>
<dbReference type="InterPro" id="IPR003661">
    <property type="entry name" value="HisK_dim/P_dom"/>
</dbReference>
<dbReference type="GO" id="GO:0032259">
    <property type="term" value="P:methylation"/>
    <property type="evidence" value="ECO:0007669"/>
    <property type="project" value="UniProtKB-KW"/>
</dbReference>
<keyword evidence="6" id="KW-0418">Kinase</keyword>
<keyword evidence="8" id="KW-0489">Methyltransferase</keyword>
<dbReference type="Pfam" id="PF02518">
    <property type="entry name" value="HATPase_c"/>
    <property type="match status" value="1"/>
</dbReference>
<evidence type="ECO:0000256" key="5">
    <source>
        <dbReference type="ARBA" id="ARBA00022679"/>
    </source>
</evidence>
<proteinExistence type="predicted"/>
<keyword evidence="5 8" id="KW-0808">Transferase</keyword>